<dbReference type="EMBL" id="JANBPT010000140">
    <property type="protein sequence ID" value="KAJ1926985.1"/>
    <property type="molecule type" value="Genomic_DNA"/>
</dbReference>
<dbReference type="InterPro" id="IPR057567">
    <property type="entry name" value="TPR_TTI1_C"/>
</dbReference>
<dbReference type="PANTHER" id="PTHR18460">
    <property type="entry name" value="TEL2 INTERACTING PROTEIN 1 TTI1 FAMILY MEMBER"/>
    <property type="match status" value="1"/>
</dbReference>
<feature type="region of interest" description="Disordered" evidence="1">
    <location>
        <begin position="39"/>
        <end position="59"/>
    </location>
</feature>
<dbReference type="InterPro" id="IPR052587">
    <property type="entry name" value="TELO2-interacting_protein_1"/>
</dbReference>
<accession>A0A9W8E0S9</accession>
<feature type="domain" description="TTI1 C-terminal TPR" evidence="3">
    <location>
        <begin position="1086"/>
        <end position="1300"/>
    </location>
</feature>
<evidence type="ECO:0000259" key="3">
    <source>
        <dbReference type="Pfam" id="PF24181"/>
    </source>
</evidence>
<dbReference type="Pfam" id="PF24181">
    <property type="entry name" value="TPR_TTI1_C"/>
    <property type="match status" value="1"/>
</dbReference>
<name>A0A9W8E0S9_9FUNG</name>
<reference evidence="4" key="1">
    <citation type="submission" date="2022-07" db="EMBL/GenBank/DDBJ databases">
        <title>Phylogenomic reconstructions and comparative analyses of Kickxellomycotina fungi.</title>
        <authorList>
            <person name="Reynolds N.K."/>
            <person name="Stajich J.E."/>
            <person name="Barry K."/>
            <person name="Grigoriev I.V."/>
            <person name="Crous P."/>
            <person name="Smith M.E."/>
        </authorList>
    </citation>
    <scope>NUCLEOTIDE SEQUENCE</scope>
    <source>
        <strain evidence="4">RSA 861</strain>
    </source>
</reference>
<dbReference type="Pfam" id="PF21547">
    <property type="entry name" value="TTI1"/>
    <property type="match status" value="1"/>
</dbReference>
<feature type="region of interest" description="Disordered" evidence="1">
    <location>
        <begin position="226"/>
        <end position="251"/>
    </location>
</feature>
<dbReference type="GO" id="GO:0005737">
    <property type="term" value="C:cytoplasm"/>
    <property type="evidence" value="ECO:0007669"/>
    <property type="project" value="TreeGrafter"/>
</dbReference>
<evidence type="ECO:0000256" key="1">
    <source>
        <dbReference type="SAM" id="MobiDB-lite"/>
    </source>
</evidence>
<feature type="region of interest" description="Disordered" evidence="1">
    <location>
        <begin position="1054"/>
        <end position="1103"/>
    </location>
</feature>
<organism evidence="4 5">
    <name type="scientific">Tieghemiomyces parasiticus</name>
    <dbReference type="NCBI Taxonomy" id="78921"/>
    <lineage>
        <taxon>Eukaryota</taxon>
        <taxon>Fungi</taxon>
        <taxon>Fungi incertae sedis</taxon>
        <taxon>Zoopagomycota</taxon>
        <taxon>Kickxellomycotina</taxon>
        <taxon>Dimargaritomycetes</taxon>
        <taxon>Dimargaritales</taxon>
        <taxon>Dimargaritaceae</taxon>
        <taxon>Tieghemiomyces</taxon>
    </lineage>
</organism>
<dbReference type="InterPro" id="IPR016024">
    <property type="entry name" value="ARM-type_fold"/>
</dbReference>
<feature type="compositionally biased region" description="Low complexity" evidence="1">
    <location>
        <begin position="1072"/>
        <end position="1090"/>
    </location>
</feature>
<evidence type="ECO:0000313" key="4">
    <source>
        <dbReference type="EMBL" id="KAJ1926985.1"/>
    </source>
</evidence>
<protein>
    <submittedName>
        <fullName evidence="4">Uncharacterized protein</fullName>
    </submittedName>
</protein>
<dbReference type="OrthoDB" id="49511at2759"/>
<sequence length="1363" mass="147075">MSLFNTATSHALGGTAGLETGDLFKYYLPLIAEFASTRHVPLPDTNGDSGDTSEHHRRPRVHHALTPEAAKVNEYTTVLSRLLVQCQRTFGVLQAMAASDPEQRQQLADQGPAAEFTTAPLVSRLFSILKVAAQLPAAIKPRGEVHVVCYRSILQALATLLMTIDSPPNAKTTKDPATAGLINPDIPTDRIALAALDALYRWLLLGCGFQLPALVASPPSLYSSSPSSGTLPIPNYDPTDDPEAPAPPSSPSSHSFILPIATGPTLDLFYFLGHYCLERLDSVPLSSESGLLATRIQYLLVGHILSSYPRLLTKMVPGILSTVSGLLRRPAVHTGPSKVVARLVATVRMLLTATLNNQTNAALIDQSEVTWKTLHARAKAGADGPIVKMKGTEPLDPTDSVELTDPVTRPVPRAELQSDSSSSASAKDLTWWRQTLANVQVRLDYVLALRSHAHWRVRRSVAALVDSLLSHCFLTFQSSLGGLLETAAELAIDPMAEVRARASSAISAVRTQVERDTSGRCGQVIREELTRVAGRAIPPLLTPQSDLVVPTLADTATASRSRTPGIAPTTVAGIPLVTVESGADYRAEVGVDVMTESYSARATAETVRYMRVMTAFSDILPDTSEVDTALVDGGDLLTTWLDKIMASLPLDTSGRPTAAPGGAVVQELSPATSSASNATSHQITDPYTVFRQRTDELMANAVVLDYRGARTYLQAVDEYLTRHLPVGQDEAPFLQRLIGATTLDSTPSSSTLLIDRQARSIYLTNRALHVLAARYAKATELPSVAVQSTLLRLLRNYHACSSATLEGEAAAAAIGTESTDMARPSSTNNLDPTTPSYRRQAVVNTLVLEGQALIARIFGPAFRPQLLHVLFPMLLQLATQATSSLVTHQARLSLDLVGVSCGYAGPAELVADNVDYLMHGFSQRLQLTVTPRPVWFRVLQEVIHLAGRLVIPFADDVLEDMLDGLATWSDRAEVTLAIWRVVAALAGALDEHFAPRTVRQLLSLGAETEQKSVGQRTVQLLGDRPEWVEAMEEGNVEEIKRPLPDWVAQLHALVSTPPSGTGSDHGVSPSTAASLAPEPLSEASEASPSPTASPPPEPEETNPALTVEQALAYKIALFTPNFLSAGAPQIRAATLDTLTHALAVVPNTREFLALINRVWPDVAAHLRDPSNNGDTTSATVLRATELVRVMSQLGGDFMRRRFVEEVWPAWSAWIPTVLRDCVQPRHIYPYLVTSDCQTALVAVLETLADVARFVPLPTLVAARIVTCTIPFLGARFHSTVQEAARRTLVTLAERHDDVVWIVLSETPDPYALDSGAAQRPQVAAANMTTTTSFRGWRQRPVLGWSKCLGPIEANRQAVLRAVQ</sequence>
<proteinExistence type="predicted"/>
<dbReference type="InterPro" id="IPR049362">
    <property type="entry name" value="TTI1_rpt"/>
</dbReference>
<evidence type="ECO:0000259" key="2">
    <source>
        <dbReference type="Pfam" id="PF24173"/>
    </source>
</evidence>
<dbReference type="Pfam" id="PF24173">
    <property type="entry name" value="TPR_TTI1_N"/>
    <property type="match status" value="1"/>
</dbReference>
<dbReference type="InterPro" id="IPR057566">
    <property type="entry name" value="TPR_TTI1_N"/>
</dbReference>
<dbReference type="Proteomes" id="UP001150569">
    <property type="component" value="Unassembled WGS sequence"/>
</dbReference>
<feature type="domain" description="TTI1 N-terminal TPR" evidence="2">
    <location>
        <begin position="310"/>
        <end position="491"/>
    </location>
</feature>
<dbReference type="PANTHER" id="PTHR18460:SF3">
    <property type="entry name" value="TELO2-INTERACTING PROTEIN 1 HOMOLOG"/>
    <property type="match status" value="1"/>
</dbReference>
<dbReference type="SUPFAM" id="SSF48371">
    <property type="entry name" value="ARM repeat"/>
    <property type="match status" value="1"/>
</dbReference>
<gene>
    <name evidence="4" type="ORF">IWQ60_003323</name>
</gene>
<comment type="caution">
    <text evidence="4">The sequence shown here is derived from an EMBL/GenBank/DDBJ whole genome shotgun (WGS) entry which is preliminary data.</text>
</comment>
<evidence type="ECO:0000313" key="5">
    <source>
        <dbReference type="Proteomes" id="UP001150569"/>
    </source>
</evidence>
<feature type="region of interest" description="Disordered" evidence="1">
    <location>
        <begin position="386"/>
        <end position="421"/>
    </location>
</feature>
<keyword evidence="5" id="KW-1185">Reference proteome</keyword>